<evidence type="ECO:0000256" key="1">
    <source>
        <dbReference type="ARBA" id="ARBA00001911"/>
    </source>
</evidence>
<evidence type="ECO:0000313" key="10">
    <source>
        <dbReference type="Proteomes" id="UP000253606"/>
    </source>
</evidence>
<feature type="domain" description="Gfo/Idh/MocA-like oxidoreductase N-terminal" evidence="7">
    <location>
        <begin position="110"/>
        <end position="232"/>
    </location>
</feature>
<feature type="region of interest" description="Disordered" evidence="6">
    <location>
        <begin position="1"/>
        <end position="45"/>
    </location>
</feature>
<dbReference type="SUPFAM" id="SSF51735">
    <property type="entry name" value="NAD(P)-binding Rossmann-fold domains"/>
    <property type="match status" value="1"/>
</dbReference>
<name>A0A2Z5FWE0_9BACT</name>
<dbReference type="InterPro" id="IPR036291">
    <property type="entry name" value="NAD(P)-bd_dom_sf"/>
</dbReference>
<feature type="domain" description="Glycosyl hydrolase 109 C-terminal" evidence="8">
    <location>
        <begin position="247"/>
        <end position="409"/>
    </location>
</feature>
<dbReference type="AlphaFoldDB" id="A0A2Z5FWE0"/>
<evidence type="ECO:0000256" key="5">
    <source>
        <dbReference type="ARBA" id="ARBA00023295"/>
    </source>
</evidence>
<comment type="cofactor">
    <cofactor evidence="1">
        <name>NAD(+)</name>
        <dbReference type="ChEBI" id="CHEBI:57540"/>
    </cofactor>
</comment>
<evidence type="ECO:0000256" key="4">
    <source>
        <dbReference type="ARBA" id="ARBA00023027"/>
    </source>
</evidence>
<dbReference type="Proteomes" id="UP000253606">
    <property type="component" value="Chromosome"/>
</dbReference>
<evidence type="ECO:0000256" key="2">
    <source>
        <dbReference type="ARBA" id="ARBA00009329"/>
    </source>
</evidence>
<dbReference type="EMBL" id="CP030840">
    <property type="protein sequence ID" value="AXC11151.1"/>
    <property type="molecule type" value="Genomic_DNA"/>
</dbReference>
<dbReference type="PANTHER" id="PTHR43818">
    <property type="entry name" value="BCDNA.GH03377"/>
    <property type="match status" value="1"/>
</dbReference>
<evidence type="ECO:0000313" key="9">
    <source>
        <dbReference type="EMBL" id="AXC11151.1"/>
    </source>
</evidence>
<keyword evidence="4" id="KW-0520">NAD</keyword>
<feature type="compositionally biased region" description="Polar residues" evidence="6">
    <location>
        <begin position="24"/>
        <end position="34"/>
    </location>
</feature>
<dbReference type="InterPro" id="IPR049303">
    <property type="entry name" value="Glyco_hydro_109_C"/>
</dbReference>
<evidence type="ECO:0000259" key="7">
    <source>
        <dbReference type="Pfam" id="PF01408"/>
    </source>
</evidence>
<gene>
    <name evidence="9" type="ORF">ACPOL_1809</name>
</gene>
<sequence length="507" mass="55505">MALGPGRRLPRERGSTRFPITIDIPNQTQGQSMSKEVHDSLESSSRRDFLRVGAMSAVAGTIAATPLHAAKSAASSSGNADTQESEETRSPHATVIGMAYERSTSPDGPRIGIIGVGGRGTSLLGNLLGANTTVLAVCDVVPEKASNAKGLIEKAGQKSPTLYTAGDHVFEALVARDDLDLVIIATPWNWHVEMAVAAMTHGKHAAVEVPAATTIEDCWKLVNTSEQTRRHCTMLENCCYGYNETLILRMAHAGLFGDLLYGEGAYLHDLREELFSGKGEGLWRLAVHTERDGNLYPTHGLGPVANYMGIQRGDRFDYLVSMSTPQRGLELYRKDHIDKSNPHWSDRYITGDLNTSLIKTANGLNIILKHDVSNPQPYSRVNTIAGTKGIFTDYPPRIYFDGQQGEEAWGTIDKWKEYQHPLWKEEGEIAKKLGGHGGMDYIMLYRLLQCMKQGLPPDMDVYDAAAWSAPGPLSRVSVENGSAPVKFPDFTRGHWKDRAASAIATQT</sequence>
<reference evidence="9 10" key="1">
    <citation type="journal article" date="2018" name="Front. Microbiol.">
        <title>Hydrolytic Capabilities as a Key to Environmental Success: Chitinolytic and Cellulolytic Acidobacteria From Acidic Sub-arctic Soils and Boreal Peatlands.</title>
        <authorList>
            <person name="Belova S.E."/>
            <person name="Ravin N.V."/>
            <person name="Pankratov T.A."/>
            <person name="Rakitin A.L."/>
            <person name="Ivanova A.A."/>
            <person name="Beletsky A.V."/>
            <person name="Mardanov A.V."/>
            <person name="Sinninghe Damste J.S."/>
            <person name="Dedysh S.N."/>
        </authorList>
    </citation>
    <scope>NUCLEOTIDE SEQUENCE [LARGE SCALE GENOMIC DNA]</scope>
    <source>
        <strain evidence="9 10">SBC82</strain>
    </source>
</reference>
<feature type="compositionally biased region" description="Basic and acidic residues" evidence="6">
    <location>
        <begin position="35"/>
        <end position="45"/>
    </location>
</feature>
<dbReference type="InterPro" id="IPR000683">
    <property type="entry name" value="Gfo/Idh/MocA-like_OxRdtase_N"/>
</dbReference>
<protein>
    <submittedName>
        <fullName evidence="9">Oxidoreductase domain protein</fullName>
    </submittedName>
</protein>
<dbReference type="KEGG" id="abas:ACPOL_1809"/>
<organism evidence="9 10">
    <name type="scientific">Acidisarcina polymorpha</name>
    <dbReference type="NCBI Taxonomy" id="2211140"/>
    <lineage>
        <taxon>Bacteria</taxon>
        <taxon>Pseudomonadati</taxon>
        <taxon>Acidobacteriota</taxon>
        <taxon>Terriglobia</taxon>
        <taxon>Terriglobales</taxon>
        <taxon>Acidobacteriaceae</taxon>
        <taxon>Acidisarcina</taxon>
    </lineage>
</organism>
<keyword evidence="10" id="KW-1185">Reference proteome</keyword>
<dbReference type="Gene3D" id="3.40.50.720">
    <property type="entry name" value="NAD(P)-binding Rossmann-like Domain"/>
    <property type="match status" value="1"/>
</dbReference>
<accession>A0A2Z5FWE0</accession>
<dbReference type="InterPro" id="IPR050463">
    <property type="entry name" value="Gfo/Idh/MocA_oxidrdct_glycsds"/>
</dbReference>
<dbReference type="Gene3D" id="3.30.360.10">
    <property type="entry name" value="Dihydrodipicolinate Reductase, domain 2"/>
    <property type="match status" value="1"/>
</dbReference>
<comment type="similarity">
    <text evidence="2">Belongs to the Gfo/Idh/MocA family. Glycosyl hydrolase 109 subfamily.</text>
</comment>
<dbReference type="Pfam" id="PF01408">
    <property type="entry name" value="GFO_IDH_MocA"/>
    <property type="match status" value="1"/>
</dbReference>
<keyword evidence="3" id="KW-0378">Hydrolase</keyword>
<evidence type="ECO:0000259" key="8">
    <source>
        <dbReference type="Pfam" id="PF21252"/>
    </source>
</evidence>
<dbReference type="GO" id="GO:0000166">
    <property type="term" value="F:nucleotide binding"/>
    <property type="evidence" value="ECO:0007669"/>
    <property type="project" value="InterPro"/>
</dbReference>
<keyword evidence="5" id="KW-0326">Glycosidase</keyword>
<dbReference type="GO" id="GO:0016798">
    <property type="term" value="F:hydrolase activity, acting on glycosyl bonds"/>
    <property type="evidence" value="ECO:0007669"/>
    <property type="project" value="UniProtKB-KW"/>
</dbReference>
<evidence type="ECO:0000256" key="3">
    <source>
        <dbReference type="ARBA" id="ARBA00022801"/>
    </source>
</evidence>
<dbReference type="PANTHER" id="PTHR43818:SF1">
    <property type="entry name" value="GLYCOSYL HYDROLASE FAMILY 109 PROTEIN"/>
    <property type="match status" value="1"/>
</dbReference>
<evidence type="ECO:0000256" key="6">
    <source>
        <dbReference type="SAM" id="MobiDB-lite"/>
    </source>
</evidence>
<dbReference type="Pfam" id="PF21252">
    <property type="entry name" value="Glyco_hydro_109_C"/>
    <property type="match status" value="1"/>
</dbReference>
<proteinExistence type="inferred from homology"/>